<sequence>MYYQEQIPKIFGEQCKIPNKNGLYDMAIEKIMQNGWLSGIELIQKKLTPKTYNSLIESKLKLLIPIQSSATSEFPSTITTGENIFLLLQEKTALLEIFVPTKKQLRTKSS</sequence>
<protein>
    <submittedName>
        <fullName evidence="1">Uncharacterized protein</fullName>
    </submittedName>
</protein>
<dbReference type="EMBL" id="CAJNOQ010021319">
    <property type="protein sequence ID" value="CAF1484319.1"/>
    <property type="molecule type" value="Genomic_DNA"/>
</dbReference>
<comment type="caution">
    <text evidence="1">The sequence shown here is derived from an EMBL/GenBank/DDBJ whole genome shotgun (WGS) entry which is preliminary data.</text>
</comment>
<keyword evidence="3" id="KW-1185">Reference proteome</keyword>
<evidence type="ECO:0000313" key="3">
    <source>
        <dbReference type="Proteomes" id="UP000663829"/>
    </source>
</evidence>
<dbReference type="Proteomes" id="UP000681722">
    <property type="component" value="Unassembled WGS sequence"/>
</dbReference>
<evidence type="ECO:0000313" key="1">
    <source>
        <dbReference type="EMBL" id="CAF1484319.1"/>
    </source>
</evidence>
<evidence type="ECO:0000313" key="2">
    <source>
        <dbReference type="EMBL" id="CAF4348651.1"/>
    </source>
</evidence>
<dbReference type="EMBL" id="CAJOBC010086805">
    <property type="protein sequence ID" value="CAF4348651.1"/>
    <property type="molecule type" value="Genomic_DNA"/>
</dbReference>
<reference evidence="1" key="1">
    <citation type="submission" date="2021-02" db="EMBL/GenBank/DDBJ databases">
        <authorList>
            <person name="Nowell W R."/>
        </authorList>
    </citation>
    <scope>NUCLEOTIDE SEQUENCE</scope>
</reference>
<dbReference type="AlphaFoldDB" id="A0A815RYD5"/>
<proteinExistence type="predicted"/>
<organism evidence="1 3">
    <name type="scientific">Didymodactylos carnosus</name>
    <dbReference type="NCBI Taxonomy" id="1234261"/>
    <lineage>
        <taxon>Eukaryota</taxon>
        <taxon>Metazoa</taxon>
        <taxon>Spiralia</taxon>
        <taxon>Gnathifera</taxon>
        <taxon>Rotifera</taxon>
        <taxon>Eurotatoria</taxon>
        <taxon>Bdelloidea</taxon>
        <taxon>Philodinida</taxon>
        <taxon>Philodinidae</taxon>
        <taxon>Didymodactylos</taxon>
    </lineage>
</organism>
<accession>A0A815RYD5</accession>
<name>A0A815RYD5_9BILA</name>
<dbReference type="Proteomes" id="UP000663829">
    <property type="component" value="Unassembled WGS sequence"/>
</dbReference>
<gene>
    <name evidence="1" type="ORF">GPM918_LOCUS35975</name>
    <name evidence="2" type="ORF">SRO942_LOCUS36701</name>
</gene>